<name>A0ACB9IA18_9ASTR</name>
<evidence type="ECO:0000313" key="1">
    <source>
        <dbReference type="EMBL" id="KAI3804331.1"/>
    </source>
</evidence>
<dbReference type="Proteomes" id="UP001056120">
    <property type="component" value="Linkage Group LG09"/>
</dbReference>
<evidence type="ECO:0000313" key="2">
    <source>
        <dbReference type="Proteomes" id="UP001056120"/>
    </source>
</evidence>
<keyword evidence="2" id="KW-1185">Reference proteome</keyword>
<accession>A0ACB9IA18</accession>
<comment type="caution">
    <text evidence="1">The sequence shown here is derived from an EMBL/GenBank/DDBJ whole genome shotgun (WGS) entry which is preliminary data.</text>
</comment>
<reference evidence="2" key="1">
    <citation type="journal article" date="2022" name="Mol. Ecol. Resour.">
        <title>The genomes of chicory, endive, great burdock and yacon provide insights into Asteraceae palaeo-polyploidization history and plant inulin production.</title>
        <authorList>
            <person name="Fan W."/>
            <person name="Wang S."/>
            <person name="Wang H."/>
            <person name="Wang A."/>
            <person name="Jiang F."/>
            <person name="Liu H."/>
            <person name="Zhao H."/>
            <person name="Xu D."/>
            <person name="Zhang Y."/>
        </authorList>
    </citation>
    <scope>NUCLEOTIDE SEQUENCE [LARGE SCALE GENOMIC DNA]</scope>
    <source>
        <strain evidence="2">cv. Yunnan</strain>
    </source>
</reference>
<dbReference type="EMBL" id="CM042026">
    <property type="protein sequence ID" value="KAI3804331.1"/>
    <property type="molecule type" value="Genomic_DNA"/>
</dbReference>
<protein>
    <submittedName>
        <fullName evidence="1">Uncharacterized protein</fullName>
    </submittedName>
</protein>
<proteinExistence type="predicted"/>
<organism evidence="1 2">
    <name type="scientific">Smallanthus sonchifolius</name>
    <dbReference type="NCBI Taxonomy" id="185202"/>
    <lineage>
        <taxon>Eukaryota</taxon>
        <taxon>Viridiplantae</taxon>
        <taxon>Streptophyta</taxon>
        <taxon>Embryophyta</taxon>
        <taxon>Tracheophyta</taxon>
        <taxon>Spermatophyta</taxon>
        <taxon>Magnoliopsida</taxon>
        <taxon>eudicotyledons</taxon>
        <taxon>Gunneridae</taxon>
        <taxon>Pentapetalae</taxon>
        <taxon>asterids</taxon>
        <taxon>campanulids</taxon>
        <taxon>Asterales</taxon>
        <taxon>Asteraceae</taxon>
        <taxon>Asteroideae</taxon>
        <taxon>Heliantheae alliance</taxon>
        <taxon>Millerieae</taxon>
        <taxon>Smallanthus</taxon>
    </lineage>
</organism>
<reference evidence="1 2" key="2">
    <citation type="journal article" date="2022" name="Mol. Ecol. Resour.">
        <title>The genomes of chicory, endive, great burdock and yacon provide insights into Asteraceae paleo-polyploidization history and plant inulin production.</title>
        <authorList>
            <person name="Fan W."/>
            <person name="Wang S."/>
            <person name="Wang H."/>
            <person name="Wang A."/>
            <person name="Jiang F."/>
            <person name="Liu H."/>
            <person name="Zhao H."/>
            <person name="Xu D."/>
            <person name="Zhang Y."/>
        </authorList>
    </citation>
    <scope>NUCLEOTIDE SEQUENCE [LARGE SCALE GENOMIC DNA]</scope>
    <source>
        <strain evidence="2">cv. Yunnan</strain>
        <tissue evidence="1">Leaves</tissue>
    </source>
</reference>
<gene>
    <name evidence="1" type="ORF">L1987_25791</name>
</gene>
<sequence>MGPKQSQAFKTLKQKLTQALILALLDGNKGFSVYCDASHTGFGYVLMQGSKVIAYASLQLKTHENNYTTHYLELGAIIFALKLWRHYLYGIKFTIFTDHKSLKYIFSQKELNMRQRRWMEILNDYDCKICYHEGKANVVADALSRKEHEKPKRVRALRLDLQIDLITRIKETQQMALKEPNLEKEGLGGMIEQLVKDDDDGILRINKRIWIPIYGNIHAEILEEAHKSKYTMHPGSDKMYKNLKASYWWIGMKKHIAIYVAKCLTCSQVKAEHQKPSG</sequence>